<sequence length="347" mass="39547">MMGLELLTAEKDAAIIRDRQLRTVRLNAKKGRPHDRLPYGYRRVYDEFTGVLIRQEVHPEHSRGWMNMTLRQVLRNPTIAGLRVYRGEVIGEADWPAILPREKWERVNRALEDRSRRHQHFDSGNPSHPKWLLSHIVKCAFCLRPMVRIPSGDPRADGSRRNNYTCAHPGCRKVSVSIDPTDAYVVGALLGWLTKPESLAVIGEPGNDWMATVRQVEEQMAALRKRLDEAAEEYSAANITLAMLASIEQRVNPQIEELARAATPPVSDEGVLALIQAEDVEEAWERLDLIEQRRLIKMLLEVRVGKATQMGGKFDSTRIKVSPRYAPQPSYQWQTHDANETLQVDNP</sequence>
<dbReference type="InterPro" id="IPR038109">
    <property type="entry name" value="DNA_bind_recomb_sf"/>
</dbReference>
<keyword evidence="3" id="KW-0175">Coiled coil</keyword>
<reference evidence="5 6" key="1">
    <citation type="submission" date="2023-03" db="EMBL/GenBank/DDBJ databases">
        <title>Complete genome sequences of several Auritidibacter ignavus strains isolated from ear infections.</title>
        <authorList>
            <person name="Baehr T."/>
            <person name="Baumhoegger A.M."/>
        </authorList>
    </citation>
    <scope>NUCLEOTIDE SEQUENCE [LARGE SCALE GENOMIC DNA]</scope>
    <source>
        <strain evidence="5 6">BABAE-6</strain>
    </source>
</reference>
<dbReference type="GO" id="GO:0000150">
    <property type="term" value="F:DNA strand exchange activity"/>
    <property type="evidence" value="ECO:0007669"/>
    <property type="project" value="InterPro"/>
</dbReference>
<dbReference type="InterPro" id="IPR050639">
    <property type="entry name" value="SSR_resolvase"/>
</dbReference>
<dbReference type="RefSeq" id="WP_279674147.1">
    <property type="nucleotide sequence ID" value="NZ_CP122562.1"/>
</dbReference>
<dbReference type="AlphaFoldDB" id="A0AAJ6DDJ7"/>
<keyword evidence="1" id="KW-0238">DNA-binding</keyword>
<dbReference type="PANTHER" id="PTHR30461:SF2">
    <property type="entry name" value="SERINE RECOMBINASE PINE-RELATED"/>
    <property type="match status" value="1"/>
</dbReference>
<organism evidence="5 6">
    <name type="scientific">Auritidibacter ignavus</name>
    <dbReference type="NCBI Taxonomy" id="678932"/>
    <lineage>
        <taxon>Bacteria</taxon>
        <taxon>Bacillati</taxon>
        <taxon>Actinomycetota</taxon>
        <taxon>Actinomycetes</taxon>
        <taxon>Micrococcales</taxon>
        <taxon>Micrococcaceae</taxon>
        <taxon>Auritidibacter</taxon>
    </lineage>
</organism>
<dbReference type="Gene3D" id="3.90.1750.20">
    <property type="entry name" value="Putative Large Serine Recombinase, Chain B, Domain 2"/>
    <property type="match status" value="1"/>
</dbReference>
<dbReference type="Proteomes" id="UP001224674">
    <property type="component" value="Chromosome"/>
</dbReference>
<keyword evidence="2" id="KW-0233">DNA recombination</keyword>
<keyword evidence="6" id="KW-1185">Reference proteome</keyword>
<dbReference type="EMBL" id="CP122566">
    <property type="protein sequence ID" value="WGH94291.1"/>
    <property type="molecule type" value="Genomic_DNA"/>
</dbReference>
<feature type="coiled-coil region" evidence="3">
    <location>
        <begin position="213"/>
        <end position="240"/>
    </location>
</feature>
<dbReference type="GO" id="GO:0003677">
    <property type="term" value="F:DNA binding"/>
    <property type="evidence" value="ECO:0007669"/>
    <property type="project" value="UniProtKB-KW"/>
</dbReference>
<name>A0AAJ6DDJ7_9MICC</name>
<evidence type="ECO:0000313" key="6">
    <source>
        <dbReference type="Proteomes" id="UP001224674"/>
    </source>
</evidence>
<evidence type="ECO:0000259" key="4">
    <source>
        <dbReference type="PROSITE" id="PS51737"/>
    </source>
</evidence>
<dbReference type="PANTHER" id="PTHR30461">
    <property type="entry name" value="DNA-INVERTASE FROM LAMBDOID PROPHAGE"/>
    <property type="match status" value="1"/>
</dbReference>
<proteinExistence type="predicted"/>
<dbReference type="Pfam" id="PF07508">
    <property type="entry name" value="Recombinase"/>
    <property type="match status" value="1"/>
</dbReference>
<protein>
    <submittedName>
        <fullName evidence="5">Recombinase family protein</fullName>
    </submittedName>
</protein>
<dbReference type="InterPro" id="IPR011109">
    <property type="entry name" value="DNA_bind_recombinase_dom"/>
</dbReference>
<evidence type="ECO:0000313" key="5">
    <source>
        <dbReference type="EMBL" id="WGH94291.1"/>
    </source>
</evidence>
<evidence type="ECO:0000256" key="2">
    <source>
        <dbReference type="ARBA" id="ARBA00023172"/>
    </source>
</evidence>
<feature type="domain" description="Recombinase" evidence="4">
    <location>
        <begin position="1"/>
        <end position="117"/>
    </location>
</feature>
<dbReference type="PROSITE" id="PS51737">
    <property type="entry name" value="RECOMBINASE_DNA_BIND"/>
    <property type="match status" value="1"/>
</dbReference>
<evidence type="ECO:0000256" key="3">
    <source>
        <dbReference type="SAM" id="Coils"/>
    </source>
</evidence>
<accession>A0AAJ6DDJ7</accession>
<evidence type="ECO:0000256" key="1">
    <source>
        <dbReference type="ARBA" id="ARBA00023125"/>
    </source>
</evidence>
<gene>
    <name evidence="5" type="ORF">QDX21_05745</name>
</gene>